<comment type="caution">
    <text evidence="2">The sequence shown here is derived from an EMBL/GenBank/DDBJ whole genome shotgun (WGS) entry which is preliminary data.</text>
</comment>
<name>A0AAW7JVB9_9ACTN</name>
<feature type="non-terminal residue" evidence="2">
    <location>
        <position position="1"/>
    </location>
</feature>
<evidence type="ECO:0000313" key="3">
    <source>
        <dbReference type="Proteomes" id="UP001168505"/>
    </source>
</evidence>
<feature type="domain" description="SLH" evidence="1">
    <location>
        <begin position="731"/>
        <end position="791"/>
    </location>
</feature>
<dbReference type="RefSeq" id="WP_289826787.1">
    <property type="nucleotide sequence ID" value="NZ_JAUEIR010000003.1"/>
</dbReference>
<accession>A0AAW7JVB9</accession>
<dbReference type="InterPro" id="IPR001119">
    <property type="entry name" value="SLH_dom"/>
</dbReference>
<gene>
    <name evidence="2" type="ORF">QVN40_03545</name>
</gene>
<feature type="domain" description="SLH" evidence="1">
    <location>
        <begin position="593"/>
        <end position="657"/>
    </location>
</feature>
<protein>
    <submittedName>
        <fullName evidence="2">S-layer homology domain-containing protein</fullName>
    </submittedName>
</protein>
<reference evidence="2" key="2">
    <citation type="submission" date="2023-08" db="EMBL/GenBank/DDBJ databases">
        <title>Identification and characterization of horizontal gene transfer across gut microbiota members of farm animals based on homology search.</title>
        <authorList>
            <person name="Schwarzerova J."/>
            <person name="Nykrynova M."/>
            <person name="Jureckova K."/>
            <person name="Cejkova D."/>
            <person name="Rychlik I."/>
        </authorList>
    </citation>
    <scope>NUCLEOTIDE SEQUENCE</scope>
    <source>
        <strain evidence="2">15_COKtk</strain>
    </source>
</reference>
<proteinExistence type="predicted"/>
<dbReference type="PROSITE" id="PS51272">
    <property type="entry name" value="SLH"/>
    <property type="match status" value="3"/>
</dbReference>
<evidence type="ECO:0000313" key="2">
    <source>
        <dbReference type="EMBL" id="MDN0068778.1"/>
    </source>
</evidence>
<evidence type="ECO:0000259" key="1">
    <source>
        <dbReference type="PROSITE" id="PS51272"/>
    </source>
</evidence>
<dbReference type="AlphaFoldDB" id="A0AAW7JVB9"/>
<organism evidence="2 3">
    <name type="scientific">Collinsella ihumii</name>
    <dbReference type="NCBI Taxonomy" id="1720204"/>
    <lineage>
        <taxon>Bacteria</taxon>
        <taxon>Bacillati</taxon>
        <taxon>Actinomycetota</taxon>
        <taxon>Coriobacteriia</taxon>
        <taxon>Coriobacteriales</taxon>
        <taxon>Coriobacteriaceae</taxon>
        <taxon>Collinsella</taxon>
    </lineage>
</organism>
<feature type="domain" description="SLH" evidence="1">
    <location>
        <begin position="664"/>
        <end position="727"/>
    </location>
</feature>
<dbReference type="EMBL" id="JAUEIR010000003">
    <property type="protein sequence ID" value="MDN0068778.1"/>
    <property type="molecule type" value="Genomic_DNA"/>
</dbReference>
<sequence>DTGIETLAASWATGAKVTSATDGLGNQLSGDLSQVTFTKGSGKYLVPTQIKGTFTTIDVDPDNITYEWADGTSVSNPENISDHLGVFYAVVTQDGATKKFAFKIVDESKVEGVQVKGSLVYNGQVQSPKFVDGEGEDFDTTGATISYTNSIGHTATPKDAGNYVALITMADGTEYNVPFSIAKLNLSEASLFVEDTTSAITNTTDLMSALKINTKAATDVASDLVVTKVSGPNGEPNLGTTKGPWTVTVSAKSTSKNVTGSGEVSFTLLDTDVADAAKYGRNTYGATDTLNIWLEDGEAFDASKVSVVDTDASGDVVNTYSGDQIEITYYDTINNKVVDASALANKGDYELTIRVKPQKGFTTDAWTGGTVTLKVNVEPTKIDQDKTLGFFFDGELAGNSTAVTYDGTDQLERLSVVVKDAAGNDLAEGTDYSVVVENGEGKEVDSIVDADTYTVTVKPLTFEFDGTGSDTFTITVNPIKFGELVPVVSDMKLDALDNGDIMVPGNEFYLAYTGATIETPALKYGVYDSAADKWTYTDLSSDLYNIVSIKMGAKSVKEIKDKGTYTVKIALTDAAAGNYNANGNVTVTVIVREFGHFADVDSTKWYSVPVEQAYSLYYVNGISGTNLFAPEADITRADAVCILFNMADGNNAMGDFEYSEDKGWITGFSDVDGNAYYAKALAWAKAFGVANGYGDGTFKPYEDITREEFASMLANYAKAMGKFEAANEGALDGMSDADTVSDWATDNIAWAVENGVMGNGGFVAGQSNITRAEVAAMAVNYQPENLTGVTR</sequence>
<dbReference type="Pfam" id="PF00395">
    <property type="entry name" value="SLH"/>
    <property type="match status" value="3"/>
</dbReference>
<dbReference type="Proteomes" id="UP001168505">
    <property type="component" value="Unassembled WGS sequence"/>
</dbReference>
<reference evidence="2" key="1">
    <citation type="submission" date="2023-06" db="EMBL/GenBank/DDBJ databases">
        <authorList>
            <person name="Zeman M."/>
            <person name="Kubasova T."/>
            <person name="Jahodarova E."/>
            <person name="Nykrynova M."/>
            <person name="Rychlik I."/>
        </authorList>
    </citation>
    <scope>NUCLEOTIDE SEQUENCE</scope>
    <source>
        <strain evidence="2">15_COKtk</strain>
    </source>
</reference>